<dbReference type="SUPFAM" id="SSF51445">
    <property type="entry name" value="(Trans)glycosidases"/>
    <property type="match status" value="1"/>
</dbReference>
<sequence length="1182" mass="133755">MHQGKLLLLTVFCLFIQQVSAQSITVSPERFKASDEITITCDVTGNSQLEALSDAWAWIWVPGDPNGFSAFTNVNPAGDGQEAVKFTKGENNIWTLKVRPTDIFNESADKITRLGILIKGRDWPDGQSSDVFFDVDQQGVLTVNMTKSTDDMLNVGEQVTFTATASESSHLQISDQHDAVLKEADNVTSLNYTFTAQEAGQFSFHTQATVGDETATASLNVIVKPTVIVEKMPEGLKIGPNYDANDPTKVTFVLQDPAKLKQFVTVIGDFYDNAWAVQSNHVMKLDDTGDANYWWLTVTGLEPGKEYLYQYLLDGSIKIADPYADKISDPSDQYIDDARYPDLIPYPADKTDKRASFFQTNQQAYQWSDATINFQKPEKSALMVYELHLRDFTKEQTYDAAIKKLDYIKSLGINCIELMPVNEFEGNSSWGYNPNFYFAVDKWYGSKNELKRFIDEAHERGMAVVIDMVLNHSFHSSPFVRMYNHGDYGDPTSDNPWYNEKGNFIGTDLNWGADFNHESIWTKQLVDSVNTYWMDQYKVDGFRFDFTKGFTNEIKEGADKWGSRKDDSRIAILKRMYQKIEDYGTNAYVILEHLTDWDEEAILAKEGMLLWTGAGPHHEFVKATQGNNANLIEQYYGNRTGDGDLEGTKALVSYMESHDEERLKYEADINGEKVNAYDLTKEEYNIDRLKLMSAFFVPVPGPKMIWQFGELGYDVSINQIEKDGDVSDDYRTGEKPVMWEYNDAAENPERVKLRKVYTALMHLRSELKLYDASKENTKLELDDNNKIKVIHLKNAENVEVHIVGNFGMQGEEVPAAKLPNGTWYDYFSNGKEVTFDGQSNMLLGPGNFKVYISEPLNDYPEEGLINTALPFFKTNPGAVDKNKEATVIFYPEGGNQGLINTDNAKMMVKGIFKNPDTEATGSLDLIKVGDRFEGRFVPNTLLGLSDDTDLIGMEVYFENENGEKALDENDQAGLISFSFDRVTFNPENWRADAEVTIHFDFHDKKIGEEENLYLWSWIENHENEKIDNGAWEQSSENAKLTNLGHGQYEIKMVPTTYFHATASQIKNDGLNFLVKTKEGGMKSDNFGPFKSNLVTAIKPQVPEANVFPNPTSGVLHISNLSGWEGSVGVRVMNSFGQQLYFATYHANQQGEIVLDLSSYASGQYIIQLYNEHKRLIKKIIKL</sequence>
<feature type="signal peptide" evidence="2">
    <location>
        <begin position="1"/>
        <end position="21"/>
    </location>
</feature>
<keyword evidence="2" id="KW-0732">Signal</keyword>
<protein>
    <recommendedName>
        <fullName evidence="3">Glycosyl hydrolase family 13 catalytic domain-containing protein</fullName>
    </recommendedName>
</protein>
<evidence type="ECO:0000256" key="2">
    <source>
        <dbReference type="SAM" id="SignalP"/>
    </source>
</evidence>
<dbReference type="SUPFAM" id="SSF81296">
    <property type="entry name" value="E set domains"/>
    <property type="match status" value="1"/>
</dbReference>
<evidence type="ECO:0000259" key="3">
    <source>
        <dbReference type="SMART" id="SM00642"/>
    </source>
</evidence>
<comment type="similarity">
    <text evidence="1">Belongs to the glycosyl hydrolase 13 family.</text>
</comment>
<accession>A0ABN6LBK4</accession>
<dbReference type="InterPro" id="IPR006047">
    <property type="entry name" value="GH13_cat_dom"/>
</dbReference>
<dbReference type="SMART" id="SM00642">
    <property type="entry name" value="Aamy"/>
    <property type="match status" value="1"/>
</dbReference>
<feature type="chain" id="PRO_5047518568" description="Glycosyl hydrolase family 13 catalytic domain-containing protein" evidence="2">
    <location>
        <begin position="22"/>
        <end position="1182"/>
    </location>
</feature>
<dbReference type="InterPro" id="IPR014756">
    <property type="entry name" value="Ig_E-set"/>
</dbReference>
<dbReference type="Gene3D" id="3.20.20.80">
    <property type="entry name" value="Glycosidases"/>
    <property type="match status" value="1"/>
</dbReference>
<dbReference type="PANTHER" id="PTHR43002">
    <property type="entry name" value="GLYCOGEN DEBRANCHING ENZYME"/>
    <property type="match status" value="1"/>
</dbReference>
<dbReference type="Gene3D" id="2.60.40.10">
    <property type="entry name" value="Immunoglobulins"/>
    <property type="match status" value="1"/>
</dbReference>
<dbReference type="InterPro" id="IPR017853">
    <property type="entry name" value="GH"/>
</dbReference>
<keyword evidence="5" id="KW-1185">Reference proteome</keyword>
<evidence type="ECO:0000313" key="4">
    <source>
        <dbReference type="EMBL" id="BDC98706.1"/>
    </source>
</evidence>
<proteinExistence type="inferred from homology"/>
<dbReference type="Pfam" id="PF18962">
    <property type="entry name" value="Por_Secre_tail"/>
    <property type="match status" value="1"/>
</dbReference>
<name>A0ABN6LBK4_9BACT</name>
<reference evidence="4 5" key="1">
    <citation type="submission" date="2021-12" db="EMBL/GenBank/DDBJ databases">
        <title>Genome sequencing of bacteria with rrn-lacking chromosome and rrn-plasmid.</title>
        <authorList>
            <person name="Anda M."/>
            <person name="Iwasaki W."/>
        </authorList>
    </citation>
    <scope>NUCLEOTIDE SEQUENCE [LARGE SCALE GENOMIC DNA]</scope>
    <source>
        <strain evidence="4 5">NBRC 101262</strain>
    </source>
</reference>
<feature type="domain" description="Glycosyl hydrolase family 13 catalytic" evidence="3">
    <location>
        <begin position="386"/>
        <end position="764"/>
    </location>
</feature>
<gene>
    <name evidence="4" type="ORF">PEPS_09870</name>
</gene>
<dbReference type="NCBIfam" id="TIGR04183">
    <property type="entry name" value="Por_Secre_tail"/>
    <property type="match status" value="1"/>
</dbReference>
<dbReference type="InterPro" id="IPR013783">
    <property type="entry name" value="Ig-like_fold"/>
</dbReference>
<evidence type="ECO:0000256" key="1">
    <source>
        <dbReference type="ARBA" id="ARBA00008061"/>
    </source>
</evidence>
<dbReference type="CDD" id="cd11350">
    <property type="entry name" value="AmyAc_4"/>
    <property type="match status" value="1"/>
</dbReference>
<dbReference type="InterPro" id="IPR026444">
    <property type="entry name" value="Secre_tail"/>
</dbReference>
<dbReference type="EMBL" id="AP025292">
    <property type="protein sequence ID" value="BDC98706.1"/>
    <property type="molecule type" value="Genomic_DNA"/>
</dbReference>
<dbReference type="Pfam" id="PF00128">
    <property type="entry name" value="Alpha-amylase"/>
    <property type="match status" value="1"/>
</dbReference>
<evidence type="ECO:0000313" key="5">
    <source>
        <dbReference type="Proteomes" id="UP001354989"/>
    </source>
</evidence>
<dbReference type="Proteomes" id="UP001354989">
    <property type="component" value="Chromosome"/>
</dbReference>
<organism evidence="4 5">
    <name type="scientific">Persicobacter psychrovividus</name>
    <dbReference type="NCBI Taxonomy" id="387638"/>
    <lineage>
        <taxon>Bacteria</taxon>
        <taxon>Pseudomonadati</taxon>
        <taxon>Bacteroidota</taxon>
        <taxon>Cytophagia</taxon>
        <taxon>Cytophagales</taxon>
        <taxon>Persicobacteraceae</taxon>
        <taxon>Persicobacter</taxon>
    </lineage>
</organism>